<dbReference type="InterPro" id="IPR023696">
    <property type="entry name" value="Ureohydrolase_dom_sf"/>
</dbReference>
<gene>
    <name evidence="3" type="ORF">WJX72_012375</name>
</gene>
<dbReference type="InterPro" id="IPR037138">
    <property type="entry name" value="His_deacetylse_dom_sf"/>
</dbReference>
<feature type="domain" description="Histone deacetylase" evidence="2">
    <location>
        <begin position="18"/>
        <end position="284"/>
    </location>
</feature>
<dbReference type="Pfam" id="PF00850">
    <property type="entry name" value="Hist_deacetyl"/>
    <property type="match status" value="1"/>
</dbReference>
<name>A0AAW1RAC6_9CHLO</name>
<proteinExistence type="predicted"/>
<dbReference type="InterPro" id="IPR000286">
    <property type="entry name" value="HDACs"/>
</dbReference>
<comment type="caution">
    <text evidence="3">The sequence shown here is derived from an EMBL/GenBank/DDBJ whole genome shotgun (WGS) entry which is preliminary data.</text>
</comment>
<dbReference type="GO" id="GO:0016787">
    <property type="term" value="F:hydrolase activity"/>
    <property type="evidence" value="ECO:0007669"/>
    <property type="project" value="UniProtKB-KW"/>
</dbReference>
<organism evidence="3 4">
    <name type="scientific">[Myrmecia] bisecta</name>
    <dbReference type="NCBI Taxonomy" id="41462"/>
    <lineage>
        <taxon>Eukaryota</taxon>
        <taxon>Viridiplantae</taxon>
        <taxon>Chlorophyta</taxon>
        <taxon>core chlorophytes</taxon>
        <taxon>Trebouxiophyceae</taxon>
        <taxon>Trebouxiales</taxon>
        <taxon>Trebouxiaceae</taxon>
        <taxon>Myrmecia</taxon>
    </lineage>
</organism>
<dbReference type="GO" id="GO:0040029">
    <property type="term" value="P:epigenetic regulation of gene expression"/>
    <property type="evidence" value="ECO:0007669"/>
    <property type="project" value="TreeGrafter"/>
</dbReference>
<dbReference type="Proteomes" id="UP001489004">
    <property type="component" value="Unassembled WGS sequence"/>
</dbReference>
<evidence type="ECO:0000313" key="3">
    <source>
        <dbReference type="EMBL" id="KAK9830543.1"/>
    </source>
</evidence>
<sequence>MLLAFHSDSHAVDLDPKHRFPMDKYALTRQQLHADATLQGKIDFREAPLASSEELAYAHEPAYVRRFMEGALDAKEMRSIGFPWSMGLVARARGSAGGTLAATRAVLEWQLPLACNIAGGTHHAFPDRGEGFCVFNDIAVAAGAAMREYGLQRVLVIDCDVHQGNGTAAICAGDERVTTFDMHGDKNYPWKTRMQNTYDIALPDATSDAEYLSLLGDWLPRLIERHEPELVFYQAGVDALKEDSFGRLAMTREGLQTRNQLVFSKCLQEGVPLVIVMGGGYSRPVEATVNAHADVYRQAALMMCSSSA</sequence>
<dbReference type="Gene3D" id="3.40.800.20">
    <property type="entry name" value="Histone deacetylase domain"/>
    <property type="match status" value="1"/>
</dbReference>
<dbReference type="GO" id="GO:0004407">
    <property type="term" value="F:histone deacetylase activity"/>
    <property type="evidence" value="ECO:0007669"/>
    <property type="project" value="InterPro"/>
</dbReference>
<dbReference type="PANTHER" id="PTHR10625">
    <property type="entry name" value="HISTONE DEACETYLASE HDAC1-RELATED"/>
    <property type="match status" value="1"/>
</dbReference>
<keyword evidence="4" id="KW-1185">Reference proteome</keyword>
<dbReference type="EMBL" id="JALJOR010000001">
    <property type="protein sequence ID" value="KAK9830543.1"/>
    <property type="molecule type" value="Genomic_DNA"/>
</dbReference>
<dbReference type="SUPFAM" id="SSF52768">
    <property type="entry name" value="Arginase/deacetylase"/>
    <property type="match status" value="1"/>
</dbReference>
<dbReference type="PANTHER" id="PTHR10625:SF19">
    <property type="entry name" value="HISTONE DEACETYLASE 12"/>
    <property type="match status" value="1"/>
</dbReference>
<reference evidence="3 4" key="1">
    <citation type="journal article" date="2024" name="Nat. Commun.">
        <title>Phylogenomics reveals the evolutionary origins of lichenization in chlorophyte algae.</title>
        <authorList>
            <person name="Puginier C."/>
            <person name="Libourel C."/>
            <person name="Otte J."/>
            <person name="Skaloud P."/>
            <person name="Haon M."/>
            <person name="Grisel S."/>
            <person name="Petersen M."/>
            <person name="Berrin J.G."/>
            <person name="Delaux P.M."/>
            <person name="Dal Grande F."/>
            <person name="Keller J."/>
        </authorList>
    </citation>
    <scope>NUCLEOTIDE SEQUENCE [LARGE SCALE GENOMIC DNA]</scope>
    <source>
        <strain evidence="3 4">SAG 2043</strain>
    </source>
</reference>
<dbReference type="InterPro" id="IPR044150">
    <property type="entry name" value="HDAC_classIV"/>
</dbReference>
<accession>A0AAW1RAC6</accession>
<evidence type="ECO:0000313" key="4">
    <source>
        <dbReference type="Proteomes" id="UP001489004"/>
    </source>
</evidence>
<dbReference type="AlphaFoldDB" id="A0AAW1RAC6"/>
<protein>
    <recommendedName>
        <fullName evidence="2">Histone deacetylase domain-containing protein</fullName>
    </recommendedName>
</protein>
<keyword evidence="1" id="KW-0378">Hydrolase</keyword>
<evidence type="ECO:0000259" key="2">
    <source>
        <dbReference type="Pfam" id="PF00850"/>
    </source>
</evidence>
<dbReference type="PRINTS" id="PR01270">
    <property type="entry name" value="HDASUPER"/>
</dbReference>
<dbReference type="CDD" id="cd09993">
    <property type="entry name" value="HDAC_classIV"/>
    <property type="match status" value="1"/>
</dbReference>
<evidence type="ECO:0000256" key="1">
    <source>
        <dbReference type="ARBA" id="ARBA00022801"/>
    </source>
</evidence>
<dbReference type="InterPro" id="IPR023801">
    <property type="entry name" value="His_deacetylse_dom"/>
</dbReference>